<comment type="caution">
    <text evidence="1">The sequence shown here is derived from an EMBL/GenBank/DDBJ whole genome shotgun (WGS) entry which is preliminary data.</text>
</comment>
<organism evidence="1 2">
    <name type="scientific">Arctium lappa</name>
    <name type="common">Greater burdock</name>
    <name type="synonym">Lappa major</name>
    <dbReference type="NCBI Taxonomy" id="4217"/>
    <lineage>
        <taxon>Eukaryota</taxon>
        <taxon>Viridiplantae</taxon>
        <taxon>Streptophyta</taxon>
        <taxon>Embryophyta</taxon>
        <taxon>Tracheophyta</taxon>
        <taxon>Spermatophyta</taxon>
        <taxon>Magnoliopsida</taxon>
        <taxon>eudicotyledons</taxon>
        <taxon>Gunneridae</taxon>
        <taxon>Pentapetalae</taxon>
        <taxon>asterids</taxon>
        <taxon>campanulids</taxon>
        <taxon>Asterales</taxon>
        <taxon>Asteraceae</taxon>
        <taxon>Carduoideae</taxon>
        <taxon>Cardueae</taxon>
        <taxon>Arctiinae</taxon>
        <taxon>Arctium</taxon>
    </lineage>
</organism>
<dbReference type="EMBL" id="CM042048">
    <property type="protein sequence ID" value="KAI3758703.1"/>
    <property type="molecule type" value="Genomic_DNA"/>
</dbReference>
<reference evidence="1 2" key="2">
    <citation type="journal article" date="2022" name="Mol. Ecol. Resour.">
        <title>The genomes of chicory, endive, great burdock and yacon provide insights into Asteraceae paleo-polyploidization history and plant inulin production.</title>
        <authorList>
            <person name="Fan W."/>
            <person name="Wang S."/>
            <person name="Wang H."/>
            <person name="Wang A."/>
            <person name="Jiang F."/>
            <person name="Liu H."/>
            <person name="Zhao H."/>
            <person name="Xu D."/>
            <person name="Zhang Y."/>
        </authorList>
    </citation>
    <scope>NUCLEOTIDE SEQUENCE [LARGE SCALE GENOMIC DNA]</scope>
    <source>
        <strain evidence="2">cv. Niubang</strain>
    </source>
</reference>
<reference evidence="2" key="1">
    <citation type="journal article" date="2022" name="Mol. Ecol. Resour.">
        <title>The genomes of chicory, endive, great burdock and yacon provide insights into Asteraceae palaeo-polyploidization history and plant inulin production.</title>
        <authorList>
            <person name="Fan W."/>
            <person name="Wang S."/>
            <person name="Wang H."/>
            <person name="Wang A."/>
            <person name="Jiang F."/>
            <person name="Liu H."/>
            <person name="Zhao H."/>
            <person name="Xu D."/>
            <person name="Zhang Y."/>
        </authorList>
    </citation>
    <scope>NUCLEOTIDE SEQUENCE [LARGE SCALE GENOMIC DNA]</scope>
    <source>
        <strain evidence="2">cv. Niubang</strain>
    </source>
</reference>
<keyword evidence="2" id="KW-1185">Reference proteome</keyword>
<dbReference type="Proteomes" id="UP001055879">
    <property type="component" value="Linkage Group LG02"/>
</dbReference>
<evidence type="ECO:0000313" key="1">
    <source>
        <dbReference type="EMBL" id="KAI3758703.1"/>
    </source>
</evidence>
<gene>
    <name evidence="1" type="ORF">L6452_06274</name>
</gene>
<name>A0ACB9EJD8_ARCLA</name>
<sequence length="114" mass="13061">MEDFKSDILQLTQLVKILAPTSMPPTPPRNVVHLRTSNDAKRRRELQLRSILDDAAITENIEKYKALEKSFKDFQENPLIALKVATTDEFDEDVNLVALSKDLEIQQLVVDKLQ</sequence>
<proteinExistence type="predicted"/>
<accession>A0ACB9EJD8</accession>
<evidence type="ECO:0000313" key="2">
    <source>
        <dbReference type="Proteomes" id="UP001055879"/>
    </source>
</evidence>
<protein>
    <submittedName>
        <fullName evidence="1">Uncharacterized protein</fullName>
    </submittedName>
</protein>